<name>A0A151I771_9HYME</name>
<dbReference type="Proteomes" id="UP000078542">
    <property type="component" value="Unassembled WGS sequence"/>
</dbReference>
<dbReference type="AlphaFoldDB" id="A0A151I771"/>
<dbReference type="GO" id="GO:0003676">
    <property type="term" value="F:nucleic acid binding"/>
    <property type="evidence" value="ECO:0007669"/>
    <property type="project" value="InterPro"/>
</dbReference>
<evidence type="ECO:0000313" key="1">
    <source>
        <dbReference type="EMBL" id="KYM94039.1"/>
    </source>
</evidence>
<dbReference type="InterPro" id="IPR036397">
    <property type="entry name" value="RNaseH_sf"/>
</dbReference>
<dbReference type="EMBL" id="KQ978420">
    <property type="protein sequence ID" value="KYM94039.1"/>
    <property type="molecule type" value="Genomic_DNA"/>
</dbReference>
<organism evidence="1 2">
    <name type="scientific">Cyphomyrmex costatus</name>
    <dbReference type="NCBI Taxonomy" id="456900"/>
    <lineage>
        <taxon>Eukaryota</taxon>
        <taxon>Metazoa</taxon>
        <taxon>Ecdysozoa</taxon>
        <taxon>Arthropoda</taxon>
        <taxon>Hexapoda</taxon>
        <taxon>Insecta</taxon>
        <taxon>Pterygota</taxon>
        <taxon>Neoptera</taxon>
        <taxon>Endopterygota</taxon>
        <taxon>Hymenoptera</taxon>
        <taxon>Apocrita</taxon>
        <taxon>Aculeata</taxon>
        <taxon>Formicoidea</taxon>
        <taxon>Formicidae</taxon>
        <taxon>Myrmicinae</taxon>
        <taxon>Cyphomyrmex</taxon>
    </lineage>
</organism>
<dbReference type="CDD" id="cd09276">
    <property type="entry name" value="Rnase_HI_RT_non_LTR"/>
    <property type="match status" value="1"/>
</dbReference>
<sequence>MSKRNHPVINSIESLEYSLSTPAQKAQALAKSPSLRCYITNKHDISHLKSSYFIPAFESSLNVFIFRKHSESFISCTKETNDNEIIQSFSSRLQELDPSGLTVYTDGSKLSEDGCAGAAFFSPELGHSRSVLQAISSHRLINGNYIIHKIKQVLLQLEHNNIDCSLFWIPSHKGILGNELADRAAKEACADGARGFLLPTQISKFRQ</sequence>
<evidence type="ECO:0000313" key="2">
    <source>
        <dbReference type="Proteomes" id="UP000078542"/>
    </source>
</evidence>
<dbReference type="Gene3D" id="3.30.420.10">
    <property type="entry name" value="Ribonuclease H-like superfamily/Ribonuclease H"/>
    <property type="match status" value="1"/>
</dbReference>
<dbReference type="SUPFAM" id="SSF53098">
    <property type="entry name" value="Ribonuclease H-like"/>
    <property type="match status" value="1"/>
</dbReference>
<dbReference type="InterPro" id="IPR012337">
    <property type="entry name" value="RNaseH-like_sf"/>
</dbReference>
<accession>A0A151I771</accession>
<reference evidence="1 2" key="1">
    <citation type="submission" date="2016-03" db="EMBL/GenBank/DDBJ databases">
        <title>Cyphomyrmex costatus WGS genome.</title>
        <authorList>
            <person name="Nygaard S."/>
            <person name="Hu H."/>
            <person name="Boomsma J."/>
            <person name="Zhang G."/>
        </authorList>
    </citation>
    <scope>NUCLEOTIDE SEQUENCE [LARGE SCALE GENOMIC DNA]</scope>
    <source>
        <strain evidence="1">MS0001</strain>
        <tissue evidence="1">Whole body</tissue>
    </source>
</reference>
<proteinExistence type="predicted"/>
<gene>
    <name evidence="1" type="ORF">ALC62_15350</name>
</gene>
<protein>
    <submittedName>
        <fullName evidence="1">Uncharacterized protein</fullName>
    </submittedName>
</protein>
<keyword evidence="2" id="KW-1185">Reference proteome</keyword>